<organism evidence="5">
    <name type="scientific">Aplanochytrium stocchinoi</name>
    <dbReference type="NCBI Taxonomy" id="215587"/>
    <lineage>
        <taxon>Eukaryota</taxon>
        <taxon>Sar</taxon>
        <taxon>Stramenopiles</taxon>
        <taxon>Bigyra</taxon>
        <taxon>Labyrinthulomycetes</taxon>
        <taxon>Thraustochytrida</taxon>
        <taxon>Thraustochytriidae</taxon>
        <taxon>Aplanochytrium</taxon>
    </lineage>
</organism>
<dbReference type="PANTHER" id="PTHR11062">
    <property type="entry name" value="EXOSTOSIN HEPARAN SULFATE GLYCOSYLTRANSFERASE -RELATED"/>
    <property type="match status" value="1"/>
</dbReference>
<dbReference type="AlphaFoldDB" id="A0A7S3PNX8"/>
<keyword evidence="3" id="KW-1133">Transmembrane helix</keyword>
<feature type="compositionally biased region" description="Acidic residues" evidence="2">
    <location>
        <begin position="583"/>
        <end position="605"/>
    </location>
</feature>
<accession>A0A7S3PNX8</accession>
<dbReference type="InterPro" id="IPR040911">
    <property type="entry name" value="Exostosin_GT47"/>
</dbReference>
<keyword evidence="3" id="KW-0812">Transmembrane</keyword>
<feature type="region of interest" description="Disordered" evidence="2">
    <location>
        <begin position="583"/>
        <end position="654"/>
    </location>
</feature>
<reference evidence="5" key="1">
    <citation type="submission" date="2021-01" db="EMBL/GenBank/DDBJ databases">
        <authorList>
            <person name="Corre E."/>
            <person name="Pelletier E."/>
            <person name="Niang G."/>
            <person name="Scheremetjew M."/>
            <person name="Finn R."/>
            <person name="Kale V."/>
            <person name="Holt S."/>
            <person name="Cochrane G."/>
            <person name="Meng A."/>
            <person name="Brown T."/>
            <person name="Cohen L."/>
        </authorList>
    </citation>
    <scope>NUCLEOTIDE SEQUENCE</scope>
    <source>
        <strain evidence="5">GSBS06</strain>
    </source>
</reference>
<evidence type="ECO:0000256" key="3">
    <source>
        <dbReference type="SAM" id="Phobius"/>
    </source>
</evidence>
<keyword evidence="3" id="KW-0472">Membrane</keyword>
<dbReference type="EMBL" id="HBIN01020589">
    <property type="protein sequence ID" value="CAE0445739.1"/>
    <property type="molecule type" value="Transcribed_RNA"/>
</dbReference>
<feature type="transmembrane region" description="Helical" evidence="3">
    <location>
        <begin position="12"/>
        <end position="36"/>
    </location>
</feature>
<dbReference type="Pfam" id="PF03016">
    <property type="entry name" value="Exostosin_GT47"/>
    <property type="match status" value="1"/>
</dbReference>
<feature type="compositionally biased region" description="Basic and acidic residues" evidence="2">
    <location>
        <begin position="606"/>
        <end position="646"/>
    </location>
</feature>
<evidence type="ECO:0000256" key="1">
    <source>
        <dbReference type="ARBA" id="ARBA00010271"/>
    </source>
</evidence>
<comment type="similarity">
    <text evidence="1">Belongs to the glycosyltransferase 47 family.</text>
</comment>
<protein>
    <recommendedName>
        <fullName evidence="4">Exostosin GT47 domain-containing protein</fullName>
    </recommendedName>
</protein>
<evidence type="ECO:0000256" key="2">
    <source>
        <dbReference type="SAM" id="MobiDB-lite"/>
    </source>
</evidence>
<feature type="region of interest" description="Disordered" evidence="2">
    <location>
        <begin position="304"/>
        <end position="323"/>
    </location>
</feature>
<evidence type="ECO:0000259" key="4">
    <source>
        <dbReference type="Pfam" id="PF03016"/>
    </source>
</evidence>
<dbReference type="InterPro" id="IPR004263">
    <property type="entry name" value="Exostosin"/>
</dbReference>
<gene>
    <name evidence="5" type="ORF">ASTO00021_LOCUS15743</name>
</gene>
<proteinExistence type="inferred from homology"/>
<evidence type="ECO:0000313" key="5">
    <source>
        <dbReference type="EMBL" id="CAE0445739.1"/>
    </source>
</evidence>
<sequence length="682" mass="77456">MKGHSSRRTGQRSLSLFAVAKAFALGIVFGIIFLLISPEPDYHEAAVQSSQGGKPKLTVSSKMQALFSLTSEPTWGPTKSPTKFPTRYPTNFPTTPAPTVYGCKSKLETPSWVSNLNLDAQINYDGDLKYYMDPEFDSRPLIACFFELLQVPKTREWCSEESDWECAVKLSDIQHLSSFASEFDHVLADIAIMEGFRNHKNRVHDPKEAHLVVVDFLPTLSRAMPEDLSFFQCHHSVLPTHDERGVQVMKKLEQSALWKQHHGSSHVFVMSTPVASNQVHSVLTDELNKDLAVEKRPPIFLTSSASTNGLKQSKSSSSEGKKRAKYAVDVPQMLSAFIHQKQPEAQTKGASFSNKIKPPHERKHVIYMEETFSSTKGSFEVFSTLAEVLRQKGESVFINLRKSKRSFLRVDHSHAQMMADSKFCLLFSDVDNTEGKNRLYDALASGCIPIFVQNEDNPKPKEGASPIRLPFKGQIDWKRIGFYFSSINCLDEHMIDTIRHLQEILETSRSDAGMQELINMQQYGLKAYDKMRLPNTIPDYRLNMRFGNAKIMETDSIVEENMIAQIVNNSSKNRLRTLRSLEEDEFNDSQDTDNDVNLDDSEYEKEENTDNEKDKEKEKDESEKTENNLDEAKENAVDKAEMHQVQESHSAIPDSLYANEYEGGVIQSILTEIEQKPRYHLS</sequence>
<name>A0A7S3PNX8_9STRA</name>
<feature type="domain" description="Exostosin GT47" evidence="4">
    <location>
        <begin position="188"/>
        <end position="485"/>
    </location>
</feature>
<dbReference type="GO" id="GO:0016757">
    <property type="term" value="F:glycosyltransferase activity"/>
    <property type="evidence" value="ECO:0007669"/>
    <property type="project" value="InterPro"/>
</dbReference>